<sequence length="461" mass="51799">MAFYNPKVVDFNPSRMRIEATGDIGGGLWDIYKHNVAKNQTQMKLDEDKRHNVASEDLSNKTLQETITDNAFDRDFKQNKFNVENDHWNKDYALKQDEFANTKDYRDKSLWTRWNEFKANKDIAYAKMFADQQEKQEKINTENILANSQADWLNKEVPDVAKTLGISQEGLSKTRERLKQQGYTDDQINGAVNTLVKTQIASLGTGFNTNPYEYIRKIKESNAQAQQDEANFSAVKSYVLGNKRARNALSAKYGAPIENLDPQTLDNYIRLESTGKGGLFNRNNIIASSKNAKAMATNLTALKELGTIVGMIEKGASNHTGFFGANKPINAIKQFLNSDDIEATALKNKLNALYTRFAKGARSDKVAEAMDRILPKFGDPSTNNFLSSLAVLSGELNSELQSMAKTLPNGTYSDDFQAELDNIPAILTRIKDLTGIDPVTMENTKSEHKKTKSQIKNIKRY</sequence>
<protein>
    <submittedName>
        <fullName evidence="1">Uncharacterized protein</fullName>
    </submittedName>
</protein>
<evidence type="ECO:0000313" key="2">
    <source>
        <dbReference type="Proteomes" id="UP000190868"/>
    </source>
</evidence>
<reference evidence="2" key="1">
    <citation type="submission" date="2016-09" db="EMBL/GenBank/DDBJ databases">
        <title>Comparative genomics of the Campylobacter concisus group.</title>
        <authorList>
            <person name="Miller W.G."/>
            <person name="Yee E."/>
            <person name="Chapman M.H."/>
            <person name="Huynh S."/>
            <person name="Bono J.L."/>
            <person name="On S.L.W."/>
            <person name="StLeger J."/>
            <person name="Foster G."/>
            <person name="Parker C.T."/>
        </authorList>
    </citation>
    <scope>NUCLEOTIDE SEQUENCE [LARGE SCALE GENOMIC DNA]</scope>
    <source>
        <strain evidence="2">RM18021</strain>
    </source>
</reference>
<proteinExistence type="predicted"/>
<dbReference type="RefSeq" id="WP_078424253.1">
    <property type="nucleotide sequence ID" value="NZ_CP017258.1"/>
</dbReference>
<keyword evidence="2" id="KW-1185">Reference proteome</keyword>
<gene>
    <name evidence="1" type="ORF">CPIN18021_0296</name>
</gene>
<accession>A0A1S6U616</accession>
<organism evidence="1 2">
    <name type="scientific">Campylobacter pinnipediorum subsp. caledonicus</name>
    <dbReference type="NCBI Taxonomy" id="1874362"/>
    <lineage>
        <taxon>Bacteria</taxon>
        <taxon>Pseudomonadati</taxon>
        <taxon>Campylobacterota</taxon>
        <taxon>Epsilonproteobacteria</taxon>
        <taxon>Campylobacterales</taxon>
        <taxon>Campylobacteraceae</taxon>
        <taxon>Campylobacter</taxon>
    </lineage>
</organism>
<dbReference type="AlphaFoldDB" id="A0A1S6U616"/>
<dbReference type="Proteomes" id="UP000190868">
    <property type="component" value="Chromosome"/>
</dbReference>
<name>A0A1S6U616_9BACT</name>
<dbReference type="EMBL" id="CP017258">
    <property type="protein sequence ID" value="AQW87143.1"/>
    <property type="molecule type" value="Genomic_DNA"/>
</dbReference>
<evidence type="ECO:0000313" key="1">
    <source>
        <dbReference type="EMBL" id="AQW87143.1"/>
    </source>
</evidence>